<feature type="signal peptide" evidence="1">
    <location>
        <begin position="1"/>
        <end position="20"/>
    </location>
</feature>
<dbReference type="InParanoid" id="A0A671WQN8"/>
<dbReference type="Gene3D" id="2.60.40.10">
    <property type="entry name" value="Immunoglobulins"/>
    <property type="match status" value="1"/>
</dbReference>
<reference evidence="2" key="3">
    <citation type="submission" date="2025-09" db="UniProtKB">
        <authorList>
            <consortium name="Ensembl"/>
        </authorList>
    </citation>
    <scope>IDENTIFICATION</scope>
</reference>
<dbReference type="Ensembl" id="ENSSAUT00010043520.1">
    <property type="protein sequence ID" value="ENSSAUP00010041323.1"/>
    <property type="gene ID" value="ENSSAUG00010017362.1"/>
</dbReference>
<dbReference type="AlphaFoldDB" id="A0A671WQN8"/>
<organism evidence="2 3">
    <name type="scientific">Sparus aurata</name>
    <name type="common">Gilthead sea bream</name>
    <dbReference type="NCBI Taxonomy" id="8175"/>
    <lineage>
        <taxon>Eukaryota</taxon>
        <taxon>Metazoa</taxon>
        <taxon>Chordata</taxon>
        <taxon>Craniata</taxon>
        <taxon>Vertebrata</taxon>
        <taxon>Euteleostomi</taxon>
        <taxon>Actinopterygii</taxon>
        <taxon>Neopterygii</taxon>
        <taxon>Teleostei</taxon>
        <taxon>Neoteleostei</taxon>
        <taxon>Acanthomorphata</taxon>
        <taxon>Eupercaria</taxon>
        <taxon>Spariformes</taxon>
        <taxon>Sparidae</taxon>
        <taxon>Sparus</taxon>
    </lineage>
</organism>
<protein>
    <recommendedName>
        <fullName evidence="4">Ig-like domain-containing protein</fullName>
    </recommendedName>
</protein>
<dbReference type="GeneTree" id="ENSGT00940000177101"/>
<dbReference type="SUPFAM" id="SSF48726">
    <property type="entry name" value="Immunoglobulin"/>
    <property type="match status" value="1"/>
</dbReference>
<evidence type="ECO:0000313" key="2">
    <source>
        <dbReference type="Ensembl" id="ENSSAUP00010041323.1"/>
    </source>
</evidence>
<sequence>MENTIIWSLLFVVSIHGVWREIKLDQSPSEVKRPGETVKISCIMSGYSMTSYTISLDYSQK</sequence>
<feature type="chain" id="PRO_5025687796" description="Ig-like domain-containing protein" evidence="1">
    <location>
        <begin position="21"/>
        <end position="61"/>
    </location>
</feature>
<evidence type="ECO:0000313" key="3">
    <source>
        <dbReference type="Proteomes" id="UP000472265"/>
    </source>
</evidence>
<reference evidence="2" key="1">
    <citation type="submission" date="2021-04" db="EMBL/GenBank/DDBJ databases">
        <authorList>
            <consortium name="Wellcome Sanger Institute Data Sharing"/>
        </authorList>
    </citation>
    <scope>NUCLEOTIDE SEQUENCE [LARGE SCALE GENOMIC DNA]</scope>
</reference>
<dbReference type="Proteomes" id="UP000472265">
    <property type="component" value="Chromosome 23"/>
</dbReference>
<keyword evidence="1" id="KW-0732">Signal</keyword>
<proteinExistence type="predicted"/>
<keyword evidence="3" id="KW-1185">Reference proteome</keyword>
<evidence type="ECO:0000256" key="1">
    <source>
        <dbReference type="SAM" id="SignalP"/>
    </source>
</evidence>
<reference evidence="2" key="2">
    <citation type="submission" date="2025-08" db="UniProtKB">
        <authorList>
            <consortium name="Ensembl"/>
        </authorList>
    </citation>
    <scope>IDENTIFICATION</scope>
</reference>
<dbReference type="InterPro" id="IPR013783">
    <property type="entry name" value="Ig-like_fold"/>
</dbReference>
<name>A0A671WQN8_SPAAU</name>
<dbReference type="InterPro" id="IPR036179">
    <property type="entry name" value="Ig-like_dom_sf"/>
</dbReference>
<accession>A0A671WQN8</accession>
<evidence type="ECO:0008006" key="4">
    <source>
        <dbReference type="Google" id="ProtNLM"/>
    </source>
</evidence>